<evidence type="ECO:0000313" key="4">
    <source>
        <dbReference type="Proteomes" id="UP001595848"/>
    </source>
</evidence>
<comment type="caution">
    <text evidence="3">The sequence shown here is derived from an EMBL/GenBank/DDBJ whole genome shotgun (WGS) entry which is preliminary data.</text>
</comment>
<dbReference type="GO" id="GO:0008168">
    <property type="term" value="F:methyltransferase activity"/>
    <property type="evidence" value="ECO:0007669"/>
    <property type="project" value="UniProtKB-KW"/>
</dbReference>
<protein>
    <submittedName>
        <fullName evidence="3">Class I SAM-dependent methyltransferase</fullName>
    </submittedName>
</protein>
<dbReference type="Proteomes" id="UP001595848">
    <property type="component" value="Unassembled WGS sequence"/>
</dbReference>
<dbReference type="PANTHER" id="PTHR12049:SF7">
    <property type="entry name" value="PROTEIN ARGININE METHYLTRANSFERASE NDUFAF7, MITOCHONDRIAL"/>
    <property type="match status" value="1"/>
</dbReference>
<name>A0ABV8P1E5_9BURK</name>
<dbReference type="GO" id="GO:0032259">
    <property type="term" value="P:methylation"/>
    <property type="evidence" value="ECO:0007669"/>
    <property type="project" value="UniProtKB-KW"/>
</dbReference>
<keyword evidence="4" id="KW-1185">Reference proteome</keyword>
<gene>
    <name evidence="3" type="ORF">ACFOY1_13505</name>
</gene>
<dbReference type="Pfam" id="PF02636">
    <property type="entry name" value="Methyltransf_28"/>
    <property type="match status" value="1"/>
</dbReference>
<proteinExistence type="predicted"/>
<evidence type="ECO:0000313" key="3">
    <source>
        <dbReference type="EMBL" id="MFC4201970.1"/>
    </source>
</evidence>
<reference evidence="4" key="1">
    <citation type="journal article" date="2019" name="Int. J. Syst. Evol. Microbiol.">
        <title>The Global Catalogue of Microorganisms (GCM) 10K type strain sequencing project: providing services to taxonomists for standard genome sequencing and annotation.</title>
        <authorList>
            <consortium name="The Broad Institute Genomics Platform"/>
            <consortium name="The Broad Institute Genome Sequencing Center for Infectious Disease"/>
            <person name="Wu L."/>
            <person name="Ma J."/>
        </authorList>
    </citation>
    <scope>NUCLEOTIDE SEQUENCE [LARGE SCALE GENOMIC DNA]</scope>
    <source>
        <strain evidence="4">LMG 24813</strain>
    </source>
</reference>
<dbReference type="RefSeq" id="WP_217964772.1">
    <property type="nucleotide sequence ID" value="NZ_JAHTBN010000004.1"/>
</dbReference>
<organism evidence="3 4">
    <name type="scientific">Candidimonas humi</name>
    <dbReference type="NCBI Taxonomy" id="683355"/>
    <lineage>
        <taxon>Bacteria</taxon>
        <taxon>Pseudomonadati</taxon>
        <taxon>Pseudomonadota</taxon>
        <taxon>Betaproteobacteria</taxon>
        <taxon>Burkholderiales</taxon>
        <taxon>Alcaligenaceae</taxon>
        <taxon>Candidimonas</taxon>
    </lineage>
</organism>
<accession>A0ABV8P1E5</accession>
<dbReference type="PANTHER" id="PTHR12049">
    <property type="entry name" value="PROTEIN ARGININE METHYLTRANSFERASE NDUFAF7, MITOCHONDRIAL"/>
    <property type="match status" value="1"/>
</dbReference>
<keyword evidence="2" id="KW-0808">Transferase</keyword>
<evidence type="ECO:0000256" key="2">
    <source>
        <dbReference type="ARBA" id="ARBA00022679"/>
    </source>
</evidence>
<evidence type="ECO:0000256" key="1">
    <source>
        <dbReference type="ARBA" id="ARBA00022603"/>
    </source>
</evidence>
<dbReference type="EMBL" id="JBHSBV010000004">
    <property type="protein sequence ID" value="MFC4201970.1"/>
    <property type="molecule type" value="Genomic_DNA"/>
</dbReference>
<keyword evidence="1 3" id="KW-0489">Methyltransferase</keyword>
<dbReference type="InterPro" id="IPR003788">
    <property type="entry name" value="NDUFAF7"/>
</dbReference>
<sequence length="431" mass="47005">MKTEIQPTVPSGLPVPDADSLRHHQAVQQSLLQHIEQAPLGFLPFDEWMRLALYEPGLGYYAAGNTKFGSDKPTGDFATAPELTPLFGRTLAMQAAEILRDCGSNRILEFGAGSGALAASVIEALDELGLPVQYQILEISAELRQRQEQRLARYGKRVSWLQELPENFEGCVLANEVLDAMPVTLFRWDAEGELHEIGVGVSALAGHTDTMTREQSLACAGRAARVGPAASDEPDAPFVYLERPARAELRDIVAQRMPPLPGYRSEINLQAEAWVRQMGQWLRRGAALLIDYGFPQHEYYHPQRAGGTLMCHFRHHAHAEPLILAGLQDITAHVDFTAMADAALDGGLEVLGYTSQSRFLLNAGLPRALAGLEGLEGLEGLDAASRAGALAPVQRLVSETEMGELFKVLAVGRGLEHPLTGFATGDRRHRL</sequence>